<evidence type="ECO:0008006" key="3">
    <source>
        <dbReference type="Google" id="ProtNLM"/>
    </source>
</evidence>
<keyword evidence="2" id="KW-1185">Reference proteome</keyword>
<gene>
    <name evidence="1" type="ORF">HNP98_003385</name>
</gene>
<dbReference type="Proteomes" id="UP000779507">
    <property type="component" value="Unassembled WGS sequence"/>
</dbReference>
<organism evidence="1 2">
    <name type="scientific">Hymenobacter caeli</name>
    <dbReference type="NCBI Taxonomy" id="2735894"/>
    <lineage>
        <taxon>Bacteria</taxon>
        <taxon>Pseudomonadati</taxon>
        <taxon>Bacteroidota</taxon>
        <taxon>Cytophagia</taxon>
        <taxon>Cytophagales</taxon>
        <taxon>Hymenobacteraceae</taxon>
        <taxon>Hymenobacter</taxon>
    </lineage>
</organism>
<name>A0ABX2FVN2_9BACT</name>
<evidence type="ECO:0000313" key="1">
    <source>
        <dbReference type="EMBL" id="NRT20541.1"/>
    </source>
</evidence>
<dbReference type="RefSeq" id="WP_173811310.1">
    <property type="nucleotide sequence ID" value="NZ_JABSNP010000018.1"/>
</dbReference>
<accession>A0ABX2FVN2</accession>
<dbReference type="PROSITE" id="PS51257">
    <property type="entry name" value="PROKAR_LIPOPROTEIN"/>
    <property type="match status" value="1"/>
</dbReference>
<dbReference type="EMBL" id="JABSNP010000018">
    <property type="protein sequence ID" value="NRT20541.1"/>
    <property type="molecule type" value="Genomic_DNA"/>
</dbReference>
<reference evidence="1 2" key="1">
    <citation type="submission" date="2020-05" db="EMBL/GenBank/DDBJ databases">
        <title>Genomic Encyclopedia of Type Strains, Phase IV (KMG-V): Genome sequencing to study the core and pangenomes of soil and plant-associated prokaryotes.</title>
        <authorList>
            <person name="Whitman W."/>
        </authorList>
    </citation>
    <scope>NUCLEOTIDE SEQUENCE [LARGE SCALE GENOMIC DNA]</scope>
    <source>
        <strain evidence="1 2">9A</strain>
    </source>
</reference>
<protein>
    <recommendedName>
        <fullName evidence="3">Lipoprotein</fullName>
    </recommendedName>
</protein>
<comment type="caution">
    <text evidence="1">The sequence shown here is derived from an EMBL/GenBank/DDBJ whole genome shotgun (WGS) entry which is preliminary data.</text>
</comment>
<evidence type="ECO:0000313" key="2">
    <source>
        <dbReference type="Proteomes" id="UP000779507"/>
    </source>
</evidence>
<proteinExistence type="predicted"/>
<sequence>MSIKKSPGHPALYYRQIMNRTWLYLSGLLVVSCSSPIEQKPLIIQGRWINANKISSAYITLVFQDSTAVFDNRADTVNRFNYRINRVTHTLYLTDPFNKKDATKIVKLSDDSLVFNHLWALRGTQRFYREIKK</sequence>